<comment type="caution">
    <text evidence="2">The sequence shown here is derived from an EMBL/GenBank/DDBJ whole genome shotgun (WGS) entry which is preliminary data.</text>
</comment>
<gene>
    <name evidence="2" type="ORF">HID58_054993</name>
</gene>
<proteinExistence type="predicted"/>
<name>A0ABQ8AJ72_BRANA</name>
<accession>A0ABQ8AJ72</accession>
<organism evidence="2 3">
    <name type="scientific">Brassica napus</name>
    <name type="common">Rape</name>
    <dbReference type="NCBI Taxonomy" id="3708"/>
    <lineage>
        <taxon>Eukaryota</taxon>
        <taxon>Viridiplantae</taxon>
        <taxon>Streptophyta</taxon>
        <taxon>Embryophyta</taxon>
        <taxon>Tracheophyta</taxon>
        <taxon>Spermatophyta</taxon>
        <taxon>Magnoliopsida</taxon>
        <taxon>eudicotyledons</taxon>
        <taxon>Gunneridae</taxon>
        <taxon>Pentapetalae</taxon>
        <taxon>rosids</taxon>
        <taxon>malvids</taxon>
        <taxon>Brassicales</taxon>
        <taxon>Brassicaceae</taxon>
        <taxon>Brassiceae</taxon>
        <taxon>Brassica</taxon>
    </lineage>
</organism>
<evidence type="ECO:0000313" key="2">
    <source>
        <dbReference type="EMBL" id="KAH0892564.1"/>
    </source>
</evidence>
<feature type="region of interest" description="Disordered" evidence="1">
    <location>
        <begin position="165"/>
        <end position="186"/>
    </location>
</feature>
<evidence type="ECO:0000313" key="3">
    <source>
        <dbReference type="Proteomes" id="UP000824890"/>
    </source>
</evidence>
<reference evidence="2 3" key="1">
    <citation type="submission" date="2021-05" db="EMBL/GenBank/DDBJ databases">
        <title>Genome Assembly of Synthetic Allotetraploid Brassica napus Reveals Homoeologous Exchanges between Subgenomes.</title>
        <authorList>
            <person name="Davis J.T."/>
        </authorList>
    </citation>
    <scope>NUCLEOTIDE SEQUENCE [LARGE SCALE GENOMIC DNA]</scope>
    <source>
        <strain evidence="3">cv. Da-Ae</strain>
        <tissue evidence="2">Seedling</tissue>
    </source>
</reference>
<sequence>KDRERERESQRELNPNSGRRLWRCRRLHLLPFPCFICALLFPDPDRVDMRASLTMFCPPELRGAGLVEDLVDDGAWRRIDVSSNSTLPPCVVARWVEEKCDEQSRTFSPLAAEVYSKKHQWPQASSSGAPLGDHSVVNNCNIWEGLGVMKPCIYGLMLRPLVKSSETSTPIRRRSPSNKHLECCGS</sequence>
<feature type="non-terminal residue" evidence="2">
    <location>
        <position position="1"/>
    </location>
</feature>
<protein>
    <submittedName>
        <fullName evidence="2">Uncharacterized protein</fullName>
    </submittedName>
</protein>
<dbReference type="EMBL" id="JAGKQM010000013">
    <property type="protein sequence ID" value="KAH0892564.1"/>
    <property type="molecule type" value="Genomic_DNA"/>
</dbReference>
<evidence type="ECO:0000256" key="1">
    <source>
        <dbReference type="SAM" id="MobiDB-lite"/>
    </source>
</evidence>
<keyword evidence="3" id="KW-1185">Reference proteome</keyword>
<dbReference type="Proteomes" id="UP000824890">
    <property type="component" value="Unassembled WGS sequence"/>
</dbReference>